<dbReference type="AlphaFoldDB" id="A0A6I8MFN7"/>
<gene>
    <name evidence="2" type="ORF">FRC0190_01090</name>
</gene>
<evidence type="ECO:0000313" key="2">
    <source>
        <dbReference type="EMBL" id="VZH85106.1"/>
    </source>
</evidence>
<reference evidence="2 3" key="1">
    <citation type="submission" date="2019-11" db="EMBL/GenBank/DDBJ databases">
        <authorList>
            <person name="Brisse S."/>
        </authorList>
    </citation>
    <scope>NUCLEOTIDE SEQUENCE [LARGE SCALE GENOMIC DNA]</scope>
    <source>
        <strain evidence="2">FRC0190</strain>
    </source>
</reference>
<proteinExistence type="predicted"/>
<name>A0A6I8MFN7_9CORY</name>
<dbReference type="RefSeq" id="WP_232053106.1">
    <property type="nucleotide sequence ID" value="NZ_CP168248.1"/>
</dbReference>
<protein>
    <recommendedName>
        <fullName evidence="1">Protein CR006 P-loop domain-containing protein</fullName>
    </recommendedName>
</protein>
<dbReference type="Proteomes" id="UP000423525">
    <property type="component" value="Chromosome"/>
</dbReference>
<accession>A0A6I8MFN7</accession>
<feature type="domain" description="Protein CR006 P-loop" evidence="1">
    <location>
        <begin position="2"/>
        <end position="197"/>
    </location>
</feature>
<evidence type="ECO:0000313" key="3">
    <source>
        <dbReference type="Proteomes" id="UP000423525"/>
    </source>
</evidence>
<dbReference type="EMBL" id="LR738855">
    <property type="protein sequence ID" value="VZH85106.1"/>
    <property type="molecule type" value="Genomic_DNA"/>
</dbReference>
<sequence>MGVSTYLWDQVLTAGHICQLFLMTHNFELFRQWDIQLQGAKKYVKGCTYEILSRHRPVKGEIIREPVIKNWPPNRAVRKKMRSNYHHGFMLLEEAKRSLDQKDNMETRLDAQLLFPNVARRVLETFLAFKIPSMVGNFDGSMREAGNLLERQGYQGANALRLRTTRFLHALSHDDTPESGAVIQPDETRAALAAVFEFMNALDSEHMDGLCDVLGLDKATLLTS</sequence>
<dbReference type="Pfam" id="PF13166">
    <property type="entry name" value="AAA_13"/>
    <property type="match status" value="1"/>
</dbReference>
<evidence type="ECO:0000259" key="1">
    <source>
        <dbReference type="Pfam" id="PF13166"/>
    </source>
</evidence>
<dbReference type="InterPro" id="IPR026866">
    <property type="entry name" value="CR006_AAA"/>
</dbReference>
<dbReference type="KEGG" id="crf:FRC0190_01090"/>
<organism evidence="2 3">
    <name type="scientific">Corynebacterium rouxii</name>
    <dbReference type="NCBI Taxonomy" id="2719119"/>
    <lineage>
        <taxon>Bacteria</taxon>
        <taxon>Bacillati</taxon>
        <taxon>Actinomycetota</taxon>
        <taxon>Actinomycetes</taxon>
        <taxon>Mycobacteriales</taxon>
        <taxon>Corynebacteriaceae</taxon>
        <taxon>Corynebacterium</taxon>
    </lineage>
</organism>